<dbReference type="GO" id="GO:0005506">
    <property type="term" value="F:iron ion binding"/>
    <property type="evidence" value="ECO:0007669"/>
    <property type="project" value="InterPro"/>
</dbReference>
<dbReference type="FunFam" id="1.10.630.10:FF:000022">
    <property type="entry name" value="Taxadiene 5-alpha hydroxylase"/>
    <property type="match status" value="1"/>
</dbReference>
<keyword evidence="6 12" id="KW-0479">Metal-binding</keyword>
<keyword evidence="10 13" id="KW-0503">Monooxygenase</keyword>
<accession>A0A834LCK5</accession>
<proteinExistence type="inferred from homology"/>
<evidence type="ECO:0000256" key="6">
    <source>
        <dbReference type="ARBA" id="ARBA00022723"/>
    </source>
</evidence>
<feature type="transmembrane region" description="Helical" evidence="14">
    <location>
        <begin position="5"/>
        <end position="21"/>
    </location>
</feature>
<dbReference type="PANTHER" id="PTHR24286">
    <property type="entry name" value="CYTOCHROME P450 26"/>
    <property type="match status" value="1"/>
</dbReference>
<comment type="subcellular location">
    <subcellularLocation>
        <location evidence="2">Membrane</location>
        <topology evidence="2">Single-pass membrane protein</topology>
    </subcellularLocation>
</comment>
<dbReference type="Gene3D" id="1.10.630.10">
    <property type="entry name" value="Cytochrome P450"/>
    <property type="match status" value="1"/>
</dbReference>
<dbReference type="AlphaFoldDB" id="A0A834LCK5"/>
<dbReference type="GO" id="GO:0016020">
    <property type="term" value="C:membrane"/>
    <property type="evidence" value="ECO:0007669"/>
    <property type="project" value="UniProtKB-SubCell"/>
</dbReference>
<keyword evidence="7 14" id="KW-1133">Transmembrane helix</keyword>
<dbReference type="Proteomes" id="UP000626092">
    <property type="component" value="Unassembled WGS sequence"/>
</dbReference>
<dbReference type="OrthoDB" id="1372046at2759"/>
<dbReference type="InterPro" id="IPR002401">
    <property type="entry name" value="Cyt_P450_E_grp-I"/>
</dbReference>
<gene>
    <name evidence="15" type="ORF">RHSIM_Rhsim10G0046500</name>
</gene>
<keyword evidence="11 14" id="KW-0472">Membrane</keyword>
<dbReference type="EMBL" id="WJXA01000010">
    <property type="protein sequence ID" value="KAF7130095.1"/>
    <property type="molecule type" value="Genomic_DNA"/>
</dbReference>
<name>A0A834LCK5_RHOSS</name>
<sequence>MEILYASLLGFFLFLVIYFLYNHKSGGNANHPPGNTGFPVIGETLEFLSIGWKGHPEKFIFDRIAKYSSNVFKTSLIGSPVVVFCGVNGNRFLFSNENKLVRVWYPHSLDKVFLTTTQTSTDEEGFKVRKFLPNLLKPVVLQGYIGLMDTNAHSYFVNYWEKKDMVVVLPLAKHYTFLLACRVLMSIDDPNLVALLEKPFAILFKGVVSIPIDLPGTPLNRSIKASSFVKKELLVIIKKRKIDLAEGRASPTQDILSHIISTSDDNGNFMHEEDIAGKMVGLLVASHDNITSVCTCTVKYLAELREVYQGVYQEQLEIVKSKAPGELLNWEDIQKMKYSWNVACEVMRLAPPNQGAFREALMDFTYNGFSIPKGWKMYFNAFSTHINHDLFPEPQKFDPSRFEGLGPAPYTYVPFGGGPRMCPGKDFARLEILVFMHHLVKRFRWEKLIHDEKIVYNPFASLEKGLPIRLFPHEA</sequence>
<dbReference type="PROSITE" id="PS00086">
    <property type="entry name" value="CYTOCHROME_P450"/>
    <property type="match status" value="1"/>
</dbReference>
<evidence type="ECO:0000256" key="14">
    <source>
        <dbReference type="SAM" id="Phobius"/>
    </source>
</evidence>
<keyword evidence="5 14" id="KW-0812">Transmembrane</keyword>
<evidence type="ECO:0000256" key="4">
    <source>
        <dbReference type="ARBA" id="ARBA00022617"/>
    </source>
</evidence>
<feature type="binding site" description="axial binding residue" evidence="12">
    <location>
        <position position="422"/>
    </location>
    <ligand>
        <name>heme</name>
        <dbReference type="ChEBI" id="CHEBI:30413"/>
    </ligand>
    <ligandPart>
        <name>Fe</name>
        <dbReference type="ChEBI" id="CHEBI:18248"/>
    </ligandPart>
</feature>
<dbReference type="GO" id="GO:0020037">
    <property type="term" value="F:heme binding"/>
    <property type="evidence" value="ECO:0007669"/>
    <property type="project" value="InterPro"/>
</dbReference>
<keyword evidence="16" id="KW-1185">Reference proteome</keyword>
<evidence type="ECO:0008006" key="17">
    <source>
        <dbReference type="Google" id="ProtNLM"/>
    </source>
</evidence>
<evidence type="ECO:0000256" key="8">
    <source>
        <dbReference type="ARBA" id="ARBA00023002"/>
    </source>
</evidence>
<evidence type="ECO:0000256" key="13">
    <source>
        <dbReference type="RuleBase" id="RU000461"/>
    </source>
</evidence>
<dbReference type="GO" id="GO:0004497">
    <property type="term" value="F:monooxygenase activity"/>
    <property type="evidence" value="ECO:0007669"/>
    <property type="project" value="UniProtKB-KW"/>
</dbReference>
<dbReference type="PANTHER" id="PTHR24286:SF349">
    <property type="entry name" value="CYTOCHROME P450 716A1-RELATED"/>
    <property type="match status" value="1"/>
</dbReference>
<dbReference type="GO" id="GO:0016705">
    <property type="term" value="F:oxidoreductase activity, acting on paired donors, with incorporation or reduction of molecular oxygen"/>
    <property type="evidence" value="ECO:0007669"/>
    <property type="project" value="InterPro"/>
</dbReference>
<evidence type="ECO:0000256" key="2">
    <source>
        <dbReference type="ARBA" id="ARBA00004167"/>
    </source>
</evidence>
<dbReference type="InterPro" id="IPR001128">
    <property type="entry name" value="Cyt_P450"/>
</dbReference>
<evidence type="ECO:0000256" key="5">
    <source>
        <dbReference type="ARBA" id="ARBA00022692"/>
    </source>
</evidence>
<comment type="cofactor">
    <cofactor evidence="1 12">
        <name>heme</name>
        <dbReference type="ChEBI" id="CHEBI:30413"/>
    </cofactor>
</comment>
<keyword evidence="4 12" id="KW-0349">Heme</keyword>
<protein>
    <recommendedName>
        <fullName evidence="17">Cytochrome P450</fullName>
    </recommendedName>
</protein>
<reference evidence="15" key="1">
    <citation type="submission" date="2019-11" db="EMBL/GenBank/DDBJ databases">
        <authorList>
            <person name="Liu Y."/>
            <person name="Hou J."/>
            <person name="Li T.-Q."/>
            <person name="Guan C.-H."/>
            <person name="Wu X."/>
            <person name="Wu H.-Z."/>
            <person name="Ling F."/>
            <person name="Zhang R."/>
            <person name="Shi X.-G."/>
            <person name="Ren J.-P."/>
            <person name="Chen E.-F."/>
            <person name="Sun J.-M."/>
        </authorList>
    </citation>
    <scope>NUCLEOTIDE SEQUENCE</scope>
    <source>
        <strain evidence="15">Adult_tree_wgs_1</strain>
        <tissue evidence="15">Leaves</tissue>
    </source>
</reference>
<keyword evidence="8 13" id="KW-0560">Oxidoreductase</keyword>
<dbReference type="Pfam" id="PF00067">
    <property type="entry name" value="p450"/>
    <property type="match status" value="1"/>
</dbReference>
<keyword evidence="9 12" id="KW-0408">Iron</keyword>
<dbReference type="CDD" id="cd11043">
    <property type="entry name" value="CYP90-like"/>
    <property type="match status" value="1"/>
</dbReference>
<dbReference type="SUPFAM" id="SSF48264">
    <property type="entry name" value="Cytochrome P450"/>
    <property type="match status" value="1"/>
</dbReference>
<evidence type="ECO:0000256" key="3">
    <source>
        <dbReference type="ARBA" id="ARBA00010617"/>
    </source>
</evidence>
<organism evidence="15 16">
    <name type="scientific">Rhododendron simsii</name>
    <name type="common">Sims's rhododendron</name>
    <dbReference type="NCBI Taxonomy" id="118357"/>
    <lineage>
        <taxon>Eukaryota</taxon>
        <taxon>Viridiplantae</taxon>
        <taxon>Streptophyta</taxon>
        <taxon>Embryophyta</taxon>
        <taxon>Tracheophyta</taxon>
        <taxon>Spermatophyta</taxon>
        <taxon>Magnoliopsida</taxon>
        <taxon>eudicotyledons</taxon>
        <taxon>Gunneridae</taxon>
        <taxon>Pentapetalae</taxon>
        <taxon>asterids</taxon>
        <taxon>Ericales</taxon>
        <taxon>Ericaceae</taxon>
        <taxon>Ericoideae</taxon>
        <taxon>Rhodoreae</taxon>
        <taxon>Rhododendron</taxon>
    </lineage>
</organism>
<evidence type="ECO:0000256" key="11">
    <source>
        <dbReference type="ARBA" id="ARBA00023136"/>
    </source>
</evidence>
<evidence type="ECO:0000256" key="10">
    <source>
        <dbReference type="ARBA" id="ARBA00023033"/>
    </source>
</evidence>
<evidence type="ECO:0000313" key="15">
    <source>
        <dbReference type="EMBL" id="KAF7130095.1"/>
    </source>
</evidence>
<evidence type="ECO:0000256" key="1">
    <source>
        <dbReference type="ARBA" id="ARBA00001971"/>
    </source>
</evidence>
<dbReference type="GO" id="GO:0016125">
    <property type="term" value="P:sterol metabolic process"/>
    <property type="evidence" value="ECO:0007669"/>
    <property type="project" value="TreeGrafter"/>
</dbReference>
<evidence type="ECO:0000313" key="16">
    <source>
        <dbReference type="Proteomes" id="UP000626092"/>
    </source>
</evidence>
<evidence type="ECO:0000256" key="9">
    <source>
        <dbReference type="ARBA" id="ARBA00023004"/>
    </source>
</evidence>
<evidence type="ECO:0000256" key="7">
    <source>
        <dbReference type="ARBA" id="ARBA00022989"/>
    </source>
</evidence>
<comment type="similarity">
    <text evidence="3 13">Belongs to the cytochrome P450 family.</text>
</comment>
<dbReference type="InterPro" id="IPR017972">
    <property type="entry name" value="Cyt_P450_CS"/>
</dbReference>
<evidence type="ECO:0000256" key="12">
    <source>
        <dbReference type="PIRSR" id="PIRSR602401-1"/>
    </source>
</evidence>
<comment type="caution">
    <text evidence="15">The sequence shown here is derived from an EMBL/GenBank/DDBJ whole genome shotgun (WGS) entry which is preliminary data.</text>
</comment>
<dbReference type="PRINTS" id="PR00463">
    <property type="entry name" value="EP450I"/>
</dbReference>
<dbReference type="InterPro" id="IPR036396">
    <property type="entry name" value="Cyt_P450_sf"/>
</dbReference>